<keyword evidence="11" id="KW-1185">Reference proteome</keyword>
<gene>
    <name evidence="10" type="ORF">FCI23_11990</name>
</gene>
<dbReference type="InterPro" id="IPR036425">
    <property type="entry name" value="MoaB/Mog-like_dom_sf"/>
</dbReference>
<dbReference type="CDD" id="cd00887">
    <property type="entry name" value="MoeA"/>
    <property type="match status" value="1"/>
</dbReference>
<evidence type="ECO:0000259" key="9">
    <source>
        <dbReference type="SMART" id="SM00852"/>
    </source>
</evidence>
<dbReference type="InterPro" id="IPR036688">
    <property type="entry name" value="MoeA_C_domain_IV_sf"/>
</dbReference>
<dbReference type="PANTHER" id="PTHR10192">
    <property type="entry name" value="MOLYBDOPTERIN BIOSYNTHESIS PROTEIN"/>
    <property type="match status" value="1"/>
</dbReference>
<dbReference type="InterPro" id="IPR036135">
    <property type="entry name" value="MoeA_linker/N_sf"/>
</dbReference>
<dbReference type="Gene3D" id="3.40.980.10">
    <property type="entry name" value="MoaB/Mog-like domain"/>
    <property type="match status" value="1"/>
</dbReference>
<dbReference type="UniPathway" id="UPA00344"/>
<dbReference type="GO" id="GO:0005829">
    <property type="term" value="C:cytosol"/>
    <property type="evidence" value="ECO:0007669"/>
    <property type="project" value="TreeGrafter"/>
</dbReference>
<comment type="caution">
    <text evidence="10">The sequence shown here is derived from an EMBL/GenBank/DDBJ whole genome shotgun (WGS) entry which is preliminary data.</text>
</comment>
<keyword evidence="7 10" id="KW-0808">Transferase</keyword>
<feature type="compositionally biased region" description="Basic and acidic residues" evidence="8">
    <location>
        <begin position="30"/>
        <end position="39"/>
    </location>
</feature>
<comment type="function">
    <text evidence="1 7">Catalyzes the insertion of molybdate into adenylated molybdopterin with the concomitant release of AMP.</text>
</comment>
<dbReference type="Pfam" id="PF00994">
    <property type="entry name" value="MoCF_biosynth"/>
    <property type="match status" value="1"/>
</dbReference>
<dbReference type="GO" id="GO:0006777">
    <property type="term" value="P:Mo-molybdopterin cofactor biosynthetic process"/>
    <property type="evidence" value="ECO:0007669"/>
    <property type="project" value="UniProtKB-UniRule"/>
</dbReference>
<dbReference type="SUPFAM" id="SSF63882">
    <property type="entry name" value="MoeA N-terminal region -like"/>
    <property type="match status" value="1"/>
</dbReference>
<comment type="similarity">
    <text evidence="3 7">Belongs to the MoeA family.</text>
</comment>
<comment type="catalytic activity">
    <reaction evidence="6">
        <text>adenylyl-molybdopterin + molybdate = Mo-molybdopterin + AMP + H(+)</text>
        <dbReference type="Rhea" id="RHEA:35047"/>
        <dbReference type="ChEBI" id="CHEBI:15378"/>
        <dbReference type="ChEBI" id="CHEBI:36264"/>
        <dbReference type="ChEBI" id="CHEBI:62727"/>
        <dbReference type="ChEBI" id="CHEBI:71302"/>
        <dbReference type="ChEBI" id="CHEBI:456215"/>
        <dbReference type="EC" id="2.10.1.1"/>
    </reaction>
</comment>
<dbReference type="AlphaFoldDB" id="A0A4U0T8S1"/>
<keyword evidence="4 7" id="KW-0500">Molybdenum</keyword>
<protein>
    <recommendedName>
        <fullName evidence="7">Molybdopterin molybdenumtransferase</fullName>
        <ecNumber evidence="7">2.10.1.1</ecNumber>
    </recommendedName>
</protein>
<dbReference type="RefSeq" id="WP_136723486.1">
    <property type="nucleotide sequence ID" value="NZ_SUMC01000008.1"/>
</dbReference>
<feature type="compositionally biased region" description="Low complexity" evidence="8">
    <location>
        <begin position="10"/>
        <end position="25"/>
    </location>
</feature>
<dbReference type="EC" id="2.10.1.1" evidence="7"/>
<comment type="pathway">
    <text evidence="2 7">Cofactor biosynthesis; molybdopterin biosynthesis.</text>
</comment>
<reference evidence="10 11" key="1">
    <citation type="submission" date="2019-04" db="EMBL/GenBank/DDBJ databases">
        <title>Streptomyces oryziradicis sp. nov., a novel actinomycete isolated from rhizosphere soil of rice (Oryza sativa L.).</title>
        <authorList>
            <person name="Li C."/>
        </authorList>
    </citation>
    <scope>NUCLEOTIDE SEQUENCE [LARGE SCALE GENOMIC DNA]</scope>
    <source>
        <strain evidence="10 11">NEAU-C40</strain>
    </source>
</reference>
<keyword evidence="7" id="KW-0479">Metal-binding</keyword>
<comment type="cofactor">
    <cofactor evidence="7">
        <name>Mg(2+)</name>
        <dbReference type="ChEBI" id="CHEBI:18420"/>
    </cofactor>
</comment>
<evidence type="ECO:0000313" key="11">
    <source>
        <dbReference type="Proteomes" id="UP000305778"/>
    </source>
</evidence>
<proteinExistence type="inferred from homology"/>
<evidence type="ECO:0000256" key="7">
    <source>
        <dbReference type="RuleBase" id="RU365090"/>
    </source>
</evidence>
<dbReference type="EMBL" id="SUMC01000008">
    <property type="protein sequence ID" value="TKA11535.1"/>
    <property type="molecule type" value="Genomic_DNA"/>
</dbReference>
<sequence length="445" mass="44727">MTRQPAARLTPAAAPDTAHPATRNPGPRPDPGRGQEHGPGHGHGHGPGHDVGWAEACTIARTAGRPLAGVVRPLAEAAGYALAAPVRALADLPSFDTSAMDGWAVAGPGPWRLKGQLLAGHDLGEPLAQGHAIRIATGAALPPGAMAVVRREHGRTEAGKGGELLFSTHGEPPAGQDVRPRGQECREGDELLAAGALVTPAVLGLAAAAGYDELLVTARPRVEVLVLGDELLDEGLPGAGRVRDALGPLLPPWLSALGADVTATRRLVDDADVLYEAIEASTADVVVTTGGTAGGPVDFVHPVLERIGAKLLVDGVAVRPGHPMLLAALPGGGHLVGLPGNPLAAVSGVLTLAAPLLRTLGGRSDPVPYAAPLGADVAGHPNHTRLVPVVLGEGPSVTALRFHGPAMLRGIAAADGMAVIPPGGAVTGAETVVLDMAWGSGGTFP</sequence>
<dbReference type="OrthoDB" id="3196725at2"/>
<dbReference type="Gene3D" id="2.40.340.10">
    <property type="entry name" value="MoeA, C-terminal, domain IV"/>
    <property type="match status" value="1"/>
</dbReference>
<accession>A0A4U0T8S1</accession>
<dbReference type="PANTHER" id="PTHR10192:SF5">
    <property type="entry name" value="GEPHYRIN"/>
    <property type="match status" value="1"/>
</dbReference>
<keyword evidence="5 7" id="KW-0501">Molybdenum cofactor biosynthesis</keyword>
<dbReference type="SUPFAM" id="SSF63867">
    <property type="entry name" value="MoeA C-terminal domain-like"/>
    <property type="match status" value="1"/>
</dbReference>
<dbReference type="GO" id="GO:0046872">
    <property type="term" value="F:metal ion binding"/>
    <property type="evidence" value="ECO:0007669"/>
    <property type="project" value="UniProtKB-UniRule"/>
</dbReference>
<evidence type="ECO:0000256" key="1">
    <source>
        <dbReference type="ARBA" id="ARBA00002901"/>
    </source>
</evidence>
<dbReference type="Proteomes" id="UP000305778">
    <property type="component" value="Unassembled WGS sequence"/>
</dbReference>
<evidence type="ECO:0000313" key="10">
    <source>
        <dbReference type="EMBL" id="TKA11535.1"/>
    </source>
</evidence>
<keyword evidence="7" id="KW-0460">Magnesium</keyword>
<feature type="region of interest" description="Disordered" evidence="8">
    <location>
        <begin position="1"/>
        <end position="50"/>
    </location>
</feature>
<dbReference type="InterPro" id="IPR001453">
    <property type="entry name" value="MoaB/Mog_dom"/>
</dbReference>
<dbReference type="SUPFAM" id="SSF53218">
    <property type="entry name" value="Molybdenum cofactor biosynthesis proteins"/>
    <property type="match status" value="1"/>
</dbReference>
<dbReference type="InterPro" id="IPR005110">
    <property type="entry name" value="MoeA_linker/N"/>
</dbReference>
<evidence type="ECO:0000256" key="2">
    <source>
        <dbReference type="ARBA" id="ARBA00005046"/>
    </source>
</evidence>
<feature type="region of interest" description="Disordered" evidence="8">
    <location>
        <begin position="162"/>
        <end position="182"/>
    </location>
</feature>
<dbReference type="Gene3D" id="2.170.190.11">
    <property type="entry name" value="Molybdopterin biosynthesis moea protein, domain 3"/>
    <property type="match status" value="1"/>
</dbReference>
<dbReference type="Pfam" id="PF03454">
    <property type="entry name" value="MoeA_C"/>
    <property type="match status" value="1"/>
</dbReference>
<evidence type="ECO:0000256" key="3">
    <source>
        <dbReference type="ARBA" id="ARBA00010763"/>
    </source>
</evidence>
<dbReference type="InterPro" id="IPR038987">
    <property type="entry name" value="MoeA-like"/>
</dbReference>
<dbReference type="SMART" id="SM00852">
    <property type="entry name" value="MoCF_biosynth"/>
    <property type="match status" value="1"/>
</dbReference>
<dbReference type="Pfam" id="PF03453">
    <property type="entry name" value="MoeA_N"/>
    <property type="match status" value="1"/>
</dbReference>
<organism evidence="10 11">
    <name type="scientific">Actinacidiphila oryziradicis</name>
    <dbReference type="NCBI Taxonomy" id="2571141"/>
    <lineage>
        <taxon>Bacteria</taxon>
        <taxon>Bacillati</taxon>
        <taxon>Actinomycetota</taxon>
        <taxon>Actinomycetes</taxon>
        <taxon>Kitasatosporales</taxon>
        <taxon>Streptomycetaceae</taxon>
        <taxon>Actinacidiphila</taxon>
    </lineage>
</organism>
<feature type="domain" description="MoaB/Mog" evidence="9">
    <location>
        <begin position="223"/>
        <end position="359"/>
    </location>
</feature>
<evidence type="ECO:0000256" key="4">
    <source>
        <dbReference type="ARBA" id="ARBA00022505"/>
    </source>
</evidence>
<dbReference type="Gene3D" id="3.90.105.10">
    <property type="entry name" value="Molybdopterin biosynthesis moea protein, domain 2"/>
    <property type="match status" value="1"/>
</dbReference>
<name>A0A4U0T8S1_9ACTN</name>
<evidence type="ECO:0000256" key="8">
    <source>
        <dbReference type="SAM" id="MobiDB-lite"/>
    </source>
</evidence>
<dbReference type="GO" id="GO:0061599">
    <property type="term" value="F:molybdopterin molybdotransferase activity"/>
    <property type="evidence" value="ECO:0007669"/>
    <property type="project" value="UniProtKB-UniRule"/>
</dbReference>
<evidence type="ECO:0000256" key="5">
    <source>
        <dbReference type="ARBA" id="ARBA00023150"/>
    </source>
</evidence>
<dbReference type="InterPro" id="IPR005111">
    <property type="entry name" value="MoeA_C_domain_IV"/>
</dbReference>
<evidence type="ECO:0000256" key="6">
    <source>
        <dbReference type="ARBA" id="ARBA00047317"/>
    </source>
</evidence>